<dbReference type="PANTHER" id="PTHR30255">
    <property type="entry name" value="SINGLE-STRANDED-DNA-SPECIFIC EXONUCLEASE RECJ"/>
    <property type="match status" value="1"/>
</dbReference>
<dbReference type="PATRIC" id="fig|1619039.3.peg.1460"/>
<keyword evidence="5" id="KW-0269">Exonuclease</keyword>
<sequence length="310" mass="35102">MNKNPENILTSENIGFQLAPRINAAGRMQHANTAYQLLIASDATEAKELARELDANNKERQKITEKMTKEAREIIEQEKQKDAPILFALKDGWPLGLVGLVASRLCDKFYRPVLVMTKKGDTIHGSGRSIDEINIIEKLEKLKKYFEKFGGHPQACGFTLSDAKQLENFKKDLIALMAKDAAKKDLTPTLTIDAEINLEEINWELYDYLGKFEPFGQDNPMPRYLGKNLTIARVDAMGANCQHLKLLIKHNNGMTHKMIGFGFGDEERVGTNWCEALKINDKIDAVFEISVNQWNGNRELQLKIVDLIKI</sequence>
<reference evidence="5 6" key="1">
    <citation type="journal article" date="2015" name="Nature">
        <title>rRNA introns, odd ribosomes, and small enigmatic genomes across a large radiation of phyla.</title>
        <authorList>
            <person name="Brown C.T."/>
            <person name="Hug L.A."/>
            <person name="Thomas B.C."/>
            <person name="Sharon I."/>
            <person name="Castelle C.J."/>
            <person name="Singh A."/>
            <person name="Wilkins M.J."/>
            <person name="Williams K.H."/>
            <person name="Banfield J.F."/>
        </authorList>
    </citation>
    <scope>NUCLEOTIDE SEQUENCE [LARGE SCALE GENOMIC DNA]</scope>
</reference>
<feature type="domain" description="RecJ OB" evidence="4">
    <location>
        <begin position="192"/>
        <end position="306"/>
    </location>
</feature>
<dbReference type="Gene3D" id="3.90.1640.30">
    <property type="match status" value="1"/>
</dbReference>
<dbReference type="Pfam" id="PF17768">
    <property type="entry name" value="RecJ_OB"/>
    <property type="match status" value="1"/>
</dbReference>
<evidence type="ECO:0000259" key="4">
    <source>
        <dbReference type="Pfam" id="PF17768"/>
    </source>
</evidence>
<accession>A0A0G0ZY90</accession>
<dbReference type="AlphaFoldDB" id="A0A0G0ZY90"/>
<keyword evidence="2" id="KW-0175">Coiled coil</keyword>
<dbReference type="Pfam" id="PF02272">
    <property type="entry name" value="DHHA1"/>
    <property type="match status" value="1"/>
</dbReference>
<feature type="domain" description="DHHA1" evidence="3">
    <location>
        <begin position="85"/>
        <end position="178"/>
    </location>
</feature>
<evidence type="ECO:0000259" key="3">
    <source>
        <dbReference type="Pfam" id="PF02272"/>
    </source>
</evidence>
<keyword evidence="1" id="KW-0378">Hydrolase</keyword>
<dbReference type="PANTHER" id="PTHR30255:SF2">
    <property type="entry name" value="SINGLE-STRANDED-DNA-SPECIFIC EXONUCLEASE RECJ"/>
    <property type="match status" value="1"/>
</dbReference>
<evidence type="ECO:0000256" key="2">
    <source>
        <dbReference type="SAM" id="Coils"/>
    </source>
</evidence>
<proteinExistence type="predicted"/>
<dbReference type="EMBL" id="LCDO01000048">
    <property type="protein sequence ID" value="KKS53624.1"/>
    <property type="molecule type" value="Genomic_DNA"/>
</dbReference>
<keyword evidence="5" id="KW-0540">Nuclease</keyword>
<dbReference type="Proteomes" id="UP000034837">
    <property type="component" value="Unassembled WGS sequence"/>
</dbReference>
<organism evidence="5 6">
    <name type="scientific">Candidatus Magasanikbacteria bacterium GW2011_GWA2_42_32</name>
    <dbReference type="NCBI Taxonomy" id="1619039"/>
    <lineage>
        <taxon>Bacteria</taxon>
        <taxon>Candidatus Magasanikiibacteriota</taxon>
    </lineage>
</organism>
<feature type="coiled-coil region" evidence="2">
    <location>
        <begin position="46"/>
        <end position="80"/>
    </location>
</feature>
<dbReference type="InterPro" id="IPR051673">
    <property type="entry name" value="SSDNA_exonuclease_RecJ"/>
</dbReference>
<protein>
    <submittedName>
        <fullName evidence="5">Single-stranded-DNA-specific exonuclease RecJ</fullName>
    </submittedName>
</protein>
<evidence type="ECO:0000256" key="1">
    <source>
        <dbReference type="ARBA" id="ARBA00022801"/>
    </source>
</evidence>
<name>A0A0G0ZY90_9BACT</name>
<dbReference type="GO" id="GO:0003676">
    <property type="term" value="F:nucleic acid binding"/>
    <property type="evidence" value="ECO:0007669"/>
    <property type="project" value="InterPro"/>
</dbReference>
<dbReference type="Gene3D" id="3.10.310.30">
    <property type="match status" value="1"/>
</dbReference>
<dbReference type="InterPro" id="IPR003156">
    <property type="entry name" value="DHHA1_dom"/>
</dbReference>
<evidence type="ECO:0000313" key="5">
    <source>
        <dbReference type="EMBL" id="KKS53624.1"/>
    </source>
</evidence>
<gene>
    <name evidence="5" type="ORF">UV20_C0048G0017</name>
</gene>
<dbReference type="InterPro" id="IPR041122">
    <property type="entry name" value="RecJ_OB"/>
</dbReference>
<evidence type="ECO:0000313" key="6">
    <source>
        <dbReference type="Proteomes" id="UP000034837"/>
    </source>
</evidence>
<dbReference type="SUPFAM" id="SSF64182">
    <property type="entry name" value="DHH phosphoesterases"/>
    <property type="match status" value="1"/>
</dbReference>
<dbReference type="GO" id="GO:0004527">
    <property type="term" value="F:exonuclease activity"/>
    <property type="evidence" value="ECO:0007669"/>
    <property type="project" value="UniProtKB-KW"/>
</dbReference>
<dbReference type="InterPro" id="IPR038763">
    <property type="entry name" value="DHH_sf"/>
</dbReference>
<comment type="caution">
    <text evidence="5">The sequence shown here is derived from an EMBL/GenBank/DDBJ whole genome shotgun (WGS) entry which is preliminary data.</text>
</comment>